<proteinExistence type="predicted"/>
<name>A0A2P2MIG9_RHIMU</name>
<dbReference type="EMBL" id="GGEC01049556">
    <property type="protein sequence ID" value="MBX30040.1"/>
    <property type="molecule type" value="Transcribed_RNA"/>
</dbReference>
<dbReference type="EMBL" id="GGEC01049571">
    <property type="protein sequence ID" value="MBX30055.1"/>
    <property type="molecule type" value="Transcribed_RNA"/>
</dbReference>
<evidence type="ECO:0000313" key="1">
    <source>
        <dbReference type="EMBL" id="MBX30040.1"/>
    </source>
</evidence>
<protein>
    <submittedName>
        <fullName evidence="1">Phospholipid-transporting ATPase</fullName>
    </submittedName>
</protein>
<accession>A0A2P2MIG9</accession>
<organism evidence="1">
    <name type="scientific">Rhizophora mucronata</name>
    <name type="common">Asiatic mangrove</name>
    <dbReference type="NCBI Taxonomy" id="61149"/>
    <lineage>
        <taxon>Eukaryota</taxon>
        <taxon>Viridiplantae</taxon>
        <taxon>Streptophyta</taxon>
        <taxon>Embryophyta</taxon>
        <taxon>Tracheophyta</taxon>
        <taxon>Spermatophyta</taxon>
        <taxon>Magnoliopsida</taxon>
        <taxon>eudicotyledons</taxon>
        <taxon>Gunneridae</taxon>
        <taxon>Pentapetalae</taxon>
        <taxon>rosids</taxon>
        <taxon>fabids</taxon>
        <taxon>Malpighiales</taxon>
        <taxon>Rhizophoraceae</taxon>
        <taxon>Rhizophora</taxon>
    </lineage>
</organism>
<dbReference type="AlphaFoldDB" id="A0A2P2MIG9"/>
<sequence length="77" mass="8321">MQSGTPFWSLSSTAVAPRRIRSLSILSVTSSINISRSALTEFLASLNSLLKTLYSSSLSSRYASINVLRPASAYSFT</sequence>
<dbReference type="EMBL" id="GGEC01049559">
    <property type="protein sequence ID" value="MBX30043.1"/>
    <property type="molecule type" value="Transcribed_RNA"/>
</dbReference>
<reference evidence="1" key="1">
    <citation type="submission" date="2018-02" db="EMBL/GenBank/DDBJ databases">
        <title>Rhizophora mucronata_Transcriptome.</title>
        <authorList>
            <person name="Meera S.P."/>
            <person name="Sreeshan A."/>
            <person name="Augustine A."/>
        </authorList>
    </citation>
    <scope>NUCLEOTIDE SEQUENCE</scope>
    <source>
        <tissue evidence="1">Leaf</tissue>
    </source>
</reference>